<accession>L0JB13</accession>
<comment type="catalytic activity">
    <reaction evidence="13">
        <text>(2R)-2,3-bisphosphoglycerate + H2O = (2R)-2-phosphoglycerate + phosphate</text>
        <dbReference type="Rhea" id="RHEA:27381"/>
        <dbReference type="ChEBI" id="CHEBI:15377"/>
        <dbReference type="ChEBI" id="CHEBI:43474"/>
        <dbReference type="ChEBI" id="CHEBI:58248"/>
        <dbReference type="ChEBI" id="CHEBI:58289"/>
        <dbReference type="EC" id="3.1.3.80"/>
    </reaction>
    <physiologicalReaction direction="left-to-right" evidence="13">
        <dbReference type="Rhea" id="RHEA:27382"/>
    </physiologicalReaction>
</comment>
<dbReference type="EC" id="3.1.3.62" evidence="4"/>
<evidence type="ECO:0000256" key="3">
    <source>
        <dbReference type="ARBA" id="ARBA00012976"/>
    </source>
</evidence>
<evidence type="ECO:0000256" key="1">
    <source>
        <dbReference type="ARBA" id="ARBA00004370"/>
    </source>
</evidence>
<protein>
    <recommendedName>
        <fullName evidence="5">Multiple inositol polyphosphate phosphatase 1</fullName>
        <ecNumber evidence="4">3.1.3.62</ecNumber>
        <ecNumber evidence="3">3.1.3.80</ecNumber>
    </recommendedName>
    <alternativeName>
        <fullName evidence="9">2,3-bisphosphoglycerate 3-phosphatase</fullName>
    </alternativeName>
</protein>
<evidence type="ECO:0000256" key="8">
    <source>
        <dbReference type="ARBA" id="ARBA00023136"/>
    </source>
</evidence>
<evidence type="ECO:0000313" key="14">
    <source>
        <dbReference type="EMBL" id="AGB28058.1"/>
    </source>
</evidence>
<keyword evidence="8" id="KW-0472">Membrane</keyword>
<evidence type="ECO:0000256" key="6">
    <source>
        <dbReference type="ARBA" id="ARBA00022729"/>
    </source>
</evidence>
<dbReference type="PANTHER" id="PTHR20963">
    <property type="entry name" value="MULTIPLE INOSITOL POLYPHOSPHATE PHOSPHATASE-RELATED"/>
    <property type="match status" value="1"/>
</dbReference>
<dbReference type="Pfam" id="PF00328">
    <property type="entry name" value="His_Phos_2"/>
    <property type="match status" value="1"/>
</dbReference>
<dbReference type="Proteomes" id="UP000010862">
    <property type="component" value="Chromosome 1"/>
</dbReference>
<comment type="catalytic activity">
    <reaction evidence="10">
        <text>1D-myo-inositol 1,2,5,6-tetrakisphosphate + H2O = 1D-myo-inositol 1,2,6-trisphosphate + phosphate</text>
        <dbReference type="Rhea" id="RHEA:77119"/>
        <dbReference type="ChEBI" id="CHEBI:15377"/>
        <dbReference type="ChEBI" id="CHEBI:43474"/>
        <dbReference type="ChEBI" id="CHEBI:195535"/>
        <dbReference type="ChEBI" id="CHEBI:195537"/>
        <dbReference type="EC" id="3.1.3.62"/>
    </reaction>
    <physiologicalReaction direction="left-to-right" evidence="10">
        <dbReference type="Rhea" id="RHEA:77120"/>
    </physiologicalReaction>
</comment>
<evidence type="ECO:0000256" key="5">
    <source>
        <dbReference type="ARBA" id="ARBA00018097"/>
    </source>
</evidence>
<dbReference type="InterPro" id="IPR000560">
    <property type="entry name" value="His_Pase_clade-2"/>
</dbReference>
<comment type="subcellular location">
    <subcellularLocation>
        <location evidence="1">Membrane</location>
    </subcellularLocation>
</comment>
<dbReference type="SUPFAM" id="SSF53254">
    <property type="entry name" value="Phosphoglycerate mutase-like"/>
    <property type="match status" value="1"/>
</dbReference>
<evidence type="ECO:0000256" key="10">
    <source>
        <dbReference type="ARBA" id="ARBA00043668"/>
    </source>
</evidence>
<comment type="similarity">
    <text evidence="2">Belongs to the histidine acid phosphatase family. MINPP1 subfamily.</text>
</comment>
<sequence>MSDRIGKFVLHKGSGSPTNARLTYKTKHRMMKRTVLIVALSVVTAWGANAQQARQRIQANINLAASNYLAYPGPKKALTPTPKGYEPFYISHYGRHGSRYLIGRGDYDKTYETLQQADSLGKLTARGREVLDKVRMIRNEAMGRDGELTQLGAEQHRQIARRMIGRFPQVFAGETNIDAKSTIVIRCILSMENALQELASINPKLRIRHDASYHDMYYMNDENSRYNKLRDTPEAREAVQAFNRNHDSHAHLMTVLFNDTAFVRSINGSSLANHLLRLAANVQSTELRHKLSLWDIFTEEEVYDFWQRTNAFWYTYYGPSKQAGQAGIYTQVNLLRNILATADSCIRLPHPGATLRYAHESDVMPLVCLLNLNRYGETIDDLEELDDRGWNNFDIYPMGCNVQFIFYKPTKGRLDGADILVKVLLNEDEATLPLSTDCAPYYHWKDVREHYMTKIQGK</sequence>
<gene>
    <name evidence="14" type="ordered locus">Prede_0703</name>
</gene>
<evidence type="ECO:0000256" key="4">
    <source>
        <dbReference type="ARBA" id="ARBA00013040"/>
    </source>
</evidence>
<evidence type="ECO:0000256" key="11">
    <source>
        <dbReference type="ARBA" id="ARBA00043671"/>
    </source>
</evidence>
<dbReference type="EC" id="3.1.3.80" evidence="3"/>
<organism evidence="14 15">
    <name type="scientific">Prevotella dentalis (strain ATCC 49559 / DSM 3688 / JCM 13448 / NCTC 12043 / ES 2772)</name>
    <name type="common">Mitsuokella dentalis</name>
    <dbReference type="NCBI Taxonomy" id="908937"/>
    <lineage>
        <taxon>Bacteria</taxon>
        <taxon>Pseudomonadati</taxon>
        <taxon>Bacteroidota</taxon>
        <taxon>Bacteroidia</taxon>
        <taxon>Bacteroidales</taxon>
        <taxon>Prevotellaceae</taxon>
        <taxon>Prevotella</taxon>
    </lineage>
</organism>
<dbReference type="PATRIC" id="fig|908937.9.peg.735"/>
<dbReference type="EMBL" id="CP003368">
    <property type="protein sequence ID" value="AGB28058.1"/>
    <property type="molecule type" value="Genomic_DNA"/>
</dbReference>
<name>L0JB13_PREDD</name>
<keyword evidence="7" id="KW-0378">Hydrolase</keyword>
<keyword evidence="6" id="KW-0732">Signal</keyword>
<dbReference type="GO" id="GO:0016020">
    <property type="term" value="C:membrane"/>
    <property type="evidence" value="ECO:0007669"/>
    <property type="project" value="UniProtKB-SubCell"/>
</dbReference>
<evidence type="ECO:0000256" key="9">
    <source>
        <dbReference type="ARBA" id="ARBA00031642"/>
    </source>
</evidence>
<evidence type="ECO:0000256" key="12">
    <source>
        <dbReference type="ARBA" id="ARBA00043691"/>
    </source>
</evidence>
<reference evidence="15" key="1">
    <citation type="submission" date="2012-02" db="EMBL/GenBank/DDBJ databases">
        <title>Complete sequence of chromosome 1 of Prevotella dentalis DSM 3688.</title>
        <authorList>
            <person name="Lucas S."/>
            <person name="Copeland A."/>
            <person name="Lapidus A."/>
            <person name="Glavina del Rio T."/>
            <person name="Dalin E."/>
            <person name="Tice H."/>
            <person name="Bruce D."/>
            <person name="Goodwin L."/>
            <person name="Pitluck S."/>
            <person name="Peters L."/>
            <person name="Mikhailova N."/>
            <person name="Chertkov O."/>
            <person name="Kyrpides N."/>
            <person name="Mavromatis K."/>
            <person name="Ivanova N."/>
            <person name="Brettin T."/>
            <person name="Detter J.C."/>
            <person name="Han C."/>
            <person name="Larimer F."/>
            <person name="Land M."/>
            <person name="Hauser L."/>
            <person name="Markowitz V."/>
            <person name="Cheng J.-F."/>
            <person name="Hugenholtz P."/>
            <person name="Woyke T."/>
            <person name="Wu D."/>
            <person name="Gronow S."/>
            <person name="Wellnitz S."/>
            <person name="Brambilla E."/>
            <person name="Klenk H.-P."/>
            <person name="Eisen J.A."/>
        </authorList>
    </citation>
    <scope>NUCLEOTIDE SEQUENCE [LARGE SCALE GENOMIC DNA]</scope>
    <source>
        <strain evidence="15">ATCC 49559 / DSM 3688 / JCM 13448 / NCTC 12043 / ES 2772</strain>
    </source>
</reference>
<dbReference type="AlphaFoldDB" id="L0JB13"/>
<dbReference type="InterPro" id="IPR029033">
    <property type="entry name" value="His_PPase_superfam"/>
</dbReference>
<dbReference type="HOGENOM" id="CLU_029165_4_0_10"/>
<evidence type="ECO:0000256" key="2">
    <source>
        <dbReference type="ARBA" id="ARBA00008422"/>
    </source>
</evidence>
<dbReference type="PANTHER" id="PTHR20963:SF8">
    <property type="entry name" value="MULTIPLE INOSITOL POLYPHOSPHATE PHOSPHATASE 1"/>
    <property type="match status" value="1"/>
</dbReference>
<dbReference type="Gene3D" id="3.40.50.1240">
    <property type="entry name" value="Phosphoglycerate mutase-like"/>
    <property type="match status" value="1"/>
</dbReference>
<dbReference type="GO" id="GO:0034417">
    <property type="term" value="F:bisphosphoglycerate 3-phosphatase activity"/>
    <property type="evidence" value="ECO:0007669"/>
    <property type="project" value="UniProtKB-EC"/>
</dbReference>
<keyword evidence="15" id="KW-1185">Reference proteome</keyword>
<evidence type="ECO:0000313" key="15">
    <source>
        <dbReference type="Proteomes" id="UP000010862"/>
    </source>
</evidence>
<proteinExistence type="inferred from homology"/>
<dbReference type="KEGG" id="pdt:Prede_0703"/>
<comment type="catalytic activity">
    <reaction evidence="12">
        <text>1D-myo-inositol hexakisphosphate + H2O = 1D-myo-inositol 1,2,4,5,6-pentakisphosphate + phosphate</text>
        <dbReference type="Rhea" id="RHEA:16989"/>
        <dbReference type="ChEBI" id="CHEBI:15377"/>
        <dbReference type="ChEBI" id="CHEBI:43474"/>
        <dbReference type="ChEBI" id="CHEBI:57798"/>
        <dbReference type="ChEBI" id="CHEBI:58130"/>
        <dbReference type="EC" id="3.1.3.62"/>
    </reaction>
    <physiologicalReaction direction="left-to-right" evidence="12">
        <dbReference type="Rhea" id="RHEA:16990"/>
    </physiologicalReaction>
</comment>
<comment type="catalytic activity">
    <reaction evidence="11">
        <text>1D-myo-inositol 1,2,4,5,6-pentakisphosphate + H2O = 1D-myo-inositol 1,2,5,6-tetrakisphosphate + phosphate</text>
        <dbReference type="Rhea" id="RHEA:77115"/>
        <dbReference type="ChEBI" id="CHEBI:15377"/>
        <dbReference type="ChEBI" id="CHEBI:43474"/>
        <dbReference type="ChEBI" id="CHEBI:57798"/>
        <dbReference type="ChEBI" id="CHEBI:195535"/>
        <dbReference type="EC" id="3.1.3.62"/>
    </reaction>
    <physiologicalReaction direction="left-to-right" evidence="11">
        <dbReference type="Rhea" id="RHEA:77116"/>
    </physiologicalReaction>
</comment>
<evidence type="ECO:0000256" key="13">
    <source>
        <dbReference type="ARBA" id="ARBA00043832"/>
    </source>
</evidence>
<evidence type="ECO:0000256" key="7">
    <source>
        <dbReference type="ARBA" id="ARBA00022801"/>
    </source>
</evidence>